<dbReference type="InterPro" id="IPR001182">
    <property type="entry name" value="FtsW/RodA"/>
</dbReference>
<organism evidence="7 8">
    <name type="scientific">Clostridium brassicae</name>
    <dbReference type="NCBI Taxonomy" id="2999072"/>
    <lineage>
        <taxon>Bacteria</taxon>
        <taxon>Bacillati</taxon>
        <taxon>Bacillota</taxon>
        <taxon>Clostridia</taxon>
        <taxon>Eubacteriales</taxon>
        <taxon>Clostridiaceae</taxon>
        <taxon>Clostridium</taxon>
    </lineage>
</organism>
<dbReference type="InterPro" id="IPR047928">
    <property type="entry name" value="Perm_prefix_1"/>
</dbReference>
<evidence type="ECO:0000256" key="3">
    <source>
        <dbReference type="ARBA" id="ARBA00022960"/>
    </source>
</evidence>
<accession>A0ABT4DD41</accession>
<feature type="transmembrane region" description="Helical" evidence="6">
    <location>
        <begin position="114"/>
        <end position="134"/>
    </location>
</feature>
<feature type="transmembrane region" description="Helical" evidence="6">
    <location>
        <begin position="146"/>
        <end position="164"/>
    </location>
</feature>
<comment type="subcellular location">
    <subcellularLocation>
        <location evidence="1">Membrane</location>
        <topology evidence="1">Multi-pass membrane protein</topology>
    </subcellularLocation>
</comment>
<feature type="transmembrane region" description="Helical" evidence="6">
    <location>
        <begin position="170"/>
        <end position="192"/>
    </location>
</feature>
<feature type="transmembrane region" description="Helical" evidence="6">
    <location>
        <begin position="319"/>
        <end position="344"/>
    </location>
</feature>
<dbReference type="PANTHER" id="PTHR30474:SF1">
    <property type="entry name" value="PEPTIDOGLYCAN GLYCOSYLTRANSFERASE MRDB"/>
    <property type="match status" value="1"/>
</dbReference>
<feature type="transmembrane region" description="Helical" evidence="6">
    <location>
        <begin position="82"/>
        <end position="102"/>
    </location>
</feature>
<evidence type="ECO:0000256" key="4">
    <source>
        <dbReference type="ARBA" id="ARBA00022989"/>
    </source>
</evidence>
<evidence type="ECO:0000313" key="7">
    <source>
        <dbReference type="EMBL" id="MCY6960234.1"/>
    </source>
</evidence>
<evidence type="ECO:0000256" key="6">
    <source>
        <dbReference type="SAM" id="Phobius"/>
    </source>
</evidence>
<evidence type="ECO:0000256" key="1">
    <source>
        <dbReference type="ARBA" id="ARBA00004141"/>
    </source>
</evidence>
<comment type="caution">
    <text evidence="7">The sequence shown here is derived from an EMBL/GenBank/DDBJ whole genome shotgun (WGS) entry which is preliminary data.</text>
</comment>
<dbReference type="Proteomes" id="UP001144612">
    <property type="component" value="Unassembled WGS sequence"/>
</dbReference>
<feature type="transmembrane region" description="Helical" evidence="6">
    <location>
        <begin position="204"/>
        <end position="235"/>
    </location>
</feature>
<dbReference type="RefSeq" id="WP_268062671.1">
    <property type="nucleotide sequence ID" value="NZ_JAPQFJ010000023.1"/>
</dbReference>
<evidence type="ECO:0000256" key="2">
    <source>
        <dbReference type="ARBA" id="ARBA00022692"/>
    </source>
</evidence>
<sequence length="432" mass="48560">MSIDKTTKIKNYINDVCSYIKLKEAHHEIASEISSHIEDIYEEGIKNGLSKEVALDEAIKRMGNPSEVGKQLNLAHKGSPDWITLILTLALVNIGVILMYILKSNNIAENIDYIFNRSLLSASLGSLMIVLLYLFDYRKLEKYSKYIFVSTITLLILFTQFVHFEDISQVTIVTTIASYILIISLAGIFTNWNWNRKTNLLKGIFLLALPSAIMTFGNSTASAVIYTAGFIVLALKSRIKLKYIFSIGIISISAVSFTILNRPYMLKRLTAFLSPQMYSTGIGYINVQLKTILSSSSFLGKGIVDAKYTLPKLHTEFIFSYILSSFGWFSIIILVILITGFIIRMTRITKNIKDEYGKLLCSGLISILLVQFLLNILMNLNLVPLMGISLPFISYGGILCLFNMISVGLILSAYRRRNISSSKKYLEDNNIS</sequence>
<keyword evidence="3" id="KW-0133">Cell shape</keyword>
<gene>
    <name evidence="7" type="ORF">OW729_16575</name>
</gene>
<dbReference type="NCBIfam" id="NF038403">
    <property type="entry name" value="perm_prefix_1"/>
    <property type="match status" value="1"/>
</dbReference>
<dbReference type="Pfam" id="PF01098">
    <property type="entry name" value="FTSW_RODA_SPOVE"/>
    <property type="match status" value="1"/>
</dbReference>
<keyword evidence="5 6" id="KW-0472">Membrane</keyword>
<evidence type="ECO:0000256" key="5">
    <source>
        <dbReference type="ARBA" id="ARBA00023136"/>
    </source>
</evidence>
<feature type="transmembrane region" description="Helical" evidence="6">
    <location>
        <begin position="356"/>
        <end position="380"/>
    </location>
</feature>
<keyword evidence="2 6" id="KW-0812">Transmembrane</keyword>
<evidence type="ECO:0000313" key="8">
    <source>
        <dbReference type="Proteomes" id="UP001144612"/>
    </source>
</evidence>
<reference evidence="7" key="1">
    <citation type="submission" date="2022-12" db="EMBL/GenBank/DDBJ databases">
        <title>Clostridium sp. nov., isolated from industrial wastewater.</title>
        <authorList>
            <person name="Jiayan W."/>
        </authorList>
    </citation>
    <scope>NUCLEOTIDE SEQUENCE</scope>
    <source>
        <strain evidence="7">ZC22-4</strain>
    </source>
</reference>
<protein>
    <submittedName>
        <fullName evidence="7">FtsW/RodA/SpoVE family cell cycle protein</fullName>
    </submittedName>
</protein>
<name>A0ABT4DD41_9CLOT</name>
<proteinExistence type="predicted"/>
<keyword evidence="4 6" id="KW-1133">Transmembrane helix</keyword>
<feature type="transmembrane region" description="Helical" evidence="6">
    <location>
        <begin position="392"/>
        <end position="414"/>
    </location>
</feature>
<dbReference type="EMBL" id="JAPQFJ010000023">
    <property type="protein sequence ID" value="MCY6960234.1"/>
    <property type="molecule type" value="Genomic_DNA"/>
</dbReference>
<feature type="transmembrane region" description="Helical" evidence="6">
    <location>
        <begin position="241"/>
        <end position="260"/>
    </location>
</feature>
<keyword evidence="8" id="KW-1185">Reference proteome</keyword>
<dbReference type="PANTHER" id="PTHR30474">
    <property type="entry name" value="CELL CYCLE PROTEIN"/>
    <property type="match status" value="1"/>
</dbReference>